<evidence type="ECO:0000256" key="2">
    <source>
        <dbReference type="ARBA" id="ARBA00022475"/>
    </source>
</evidence>
<proteinExistence type="predicted"/>
<feature type="transmembrane region" description="Helical" evidence="6">
    <location>
        <begin position="304"/>
        <end position="322"/>
    </location>
</feature>
<comment type="caution">
    <text evidence="7">The sequence shown here is derived from an EMBL/GenBank/DDBJ whole genome shotgun (WGS) entry which is preliminary data.</text>
</comment>
<dbReference type="PANTHER" id="PTHR30250:SF11">
    <property type="entry name" value="O-ANTIGEN TRANSPORTER-RELATED"/>
    <property type="match status" value="1"/>
</dbReference>
<feature type="transmembrane region" description="Helical" evidence="6">
    <location>
        <begin position="132"/>
        <end position="152"/>
    </location>
</feature>
<evidence type="ECO:0000313" key="7">
    <source>
        <dbReference type="EMBL" id="EAW30008.1"/>
    </source>
</evidence>
<keyword evidence="8" id="KW-1185">Reference proteome</keyword>
<feature type="transmembrane region" description="Helical" evidence="6">
    <location>
        <begin position="20"/>
        <end position="42"/>
    </location>
</feature>
<protein>
    <submittedName>
        <fullName evidence="7">Membrane protein involved in the export of O-antigen and teichoic acid</fullName>
    </submittedName>
</protein>
<feature type="transmembrane region" description="Helical" evidence="6">
    <location>
        <begin position="63"/>
        <end position="85"/>
    </location>
</feature>
<feature type="transmembrane region" description="Helical" evidence="6">
    <location>
        <begin position="158"/>
        <end position="184"/>
    </location>
</feature>
<feature type="transmembrane region" description="Helical" evidence="6">
    <location>
        <begin position="426"/>
        <end position="448"/>
    </location>
</feature>
<dbReference type="InterPro" id="IPR050833">
    <property type="entry name" value="Poly_Biosynth_Transport"/>
</dbReference>
<feature type="transmembrane region" description="Helical" evidence="6">
    <location>
        <begin position="105"/>
        <end position="125"/>
    </location>
</feature>
<accession>A0YGG7</accession>
<feature type="transmembrane region" description="Helical" evidence="6">
    <location>
        <begin position="196"/>
        <end position="215"/>
    </location>
</feature>
<dbReference type="STRING" id="247633.GP2143_01145"/>
<evidence type="ECO:0000256" key="5">
    <source>
        <dbReference type="ARBA" id="ARBA00023136"/>
    </source>
</evidence>
<keyword evidence="3 6" id="KW-0812">Transmembrane</keyword>
<evidence type="ECO:0000256" key="3">
    <source>
        <dbReference type="ARBA" id="ARBA00022692"/>
    </source>
</evidence>
<evidence type="ECO:0000256" key="1">
    <source>
        <dbReference type="ARBA" id="ARBA00004651"/>
    </source>
</evidence>
<sequence>MARTATSIIMLPIYTRYLSPSVYGTAELLNIILDLTVLLLGARITTGMFKFYADAENQKEKHTVLSTCLWLGLLFNIVAMMILWGASPLIALALGDPSITEALRWIMFTLAFATIGEIGMGYFRVNDQAGRYLLVSLLRLASQIAASLYFIVYKEAGLWGVIYSALIGAGFQALLLLTVIISTIGLRFSTTIAKNLIIFSMPIIISSIAMYYMTFGDRYFLQIFHDTSSVGIYALGYKFGFMLLALVWGPFMSYWGAKQFDHARSPGGAEFFSQAFSIATYILWAGATGMLIFVAPAIQFMADASYHSAAHLVPPIVLAYVFHGWAQFHQFGILDSKNTRFLNTYTWISAAVMSIFYILLIPPYGGMGAAIATLVGMVLRFVLIYRKSQQYFKFITDWKKIFFLFFGSYVAYASTIFLYNNDRSDFVIGILLYFFIIITSVLTNCAPLTRREISKQTKAFLSKDPRISKNNY</sequence>
<gene>
    <name evidence="7" type="ORF">GP2143_01145</name>
</gene>
<dbReference type="EMBL" id="AAVT01000011">
    <property type="protein sequence ID" value="EAW30008.1"/>
    <property type="molecule type" value="Genomic_DNA"/>
</dbReference>
<evidence type="ECO:0000256" key="4">
    <source>
        <dbReference type="ARBA" id="ARBA00022989"/>
    </source>
</evidence>
<dbReference type="Proteomes" id="UP000004931">
    <property type="component" value="Unassembled WGS sequence"/>
</dbReference>
<feature type="transmembrane region" description="Helical" evidence="6">
    <location>
        <begin position="401"/>
        <end position="420"/>
    </location>
</feature>
<keyword evidence="5 6" id="KW-0472">Membrane</keyword>
<feature type="transmembrane region" description="Helical" evidence="6">
    <location>
        <begin position="367"/>
        <end position="385"/>
    </location>
</feature>
<keyword evidence="2" id="KW-1003">Cell membrane</keyword>
<dbReference type="AlphaFoldDB" id="A0YGG7"/>
<reference evidence="7 8" key="1">
    <citation type="journal article" date="2010" name="J. Bacteriol.">
        <title>Genome sequence of the oligotrophic marine Gammaproteobacterium HTCC2143, isolated from the Oregon Coast.</title>
        <authorList>
            <person name="Oh H.M."/>
            <person name="Kang I."/>
            <person name="Ferriera S."/>
            <person name="Giovannoni S.J."/>
            <person name="Cho J.C."/>
        </authorList>
    </citation>
    <scope>NUCLEOTIDE SEQUENCE [LARGE SCALE GENOMIC DNA]</scope>
    <source>
        <strain evidence="7 8">HTCC2143</strain>
    </source>
</reference>
<dbReference type="GO" id="GO:0005886">
    <property type="term" value="C:plasma membrane"/>
    <property type="evidence" value="ECO:0007669"/>
    <property type="project" value="UniProtKB-SubCell"/>
</dbReference>
<dbReference type="eggNOG" id="COG2244">
    <property type="taxonomic scope" value="Bacteria"/>
</dbReference>
<feature type="transmembrane region" description="Helical" evidence="6">
    <location>
        <begin position="278"/>
        <end position="298"/>
    </location>
</feature>
<feature type="transmembrane region" description="Helical" evidence="6">
    <location>
        <begin position="342"/>
        <end position="361"/>
    </location>
</feature>
<evidence type="ECO:0000256" key="6">
    <source>
        <dbReference type="SAM" id="Phobius"/>
    </source>
</evidence>
<organism evidence="7 8">
    <name type="scientific">marine gamma proteobacterium HTCC2143</name>
    <dbReference type="NCBI Taxonomy" id="247633"/>
    <lineage>
        <taxon>Bacteria</taxon>
        <taxon>Pseudomonadati</taxon>
        <taxon>Pseudomonadota</taxon>
        <taxon>Gammaproteobacteria</taxon>
        <taxon>Cellvibrionales</taxon>
        <taxon>Spongiibacteraceae</taxon>
        <taxon>BD1-7 clade</taxon>
    </lineage>
</organism>
<dbReference type="OrthoDB" id="9815248at2"/>
<name>A0YGG7_9GAMM</name>
<keyword evidence="4 6" id="KW-1133">Transmembrane helix</keyword>
<dbReference type="Pfam" id="PF13440">
    <property type="entry name" value="Polysacc_synt_3"/>
    <property type="match status" value="1"/>
</dbReference>
<feature type="transmembrane region" description="Helical" evidence="6">
    <location>
        <begin position="235"/>
        <end position="257"/>
    </location>
</feature>
<evidence type="ECO:0000313" key="8">
    <source>
        <dbReference type="Proteomes" id="UP000004931"/>
    </source>
</evidence>
<dbReference type="PANTHER" id="PTHR30250">
    <property type="entry name" value="PST FAMILY PREDICTED COLANIC ACID TRANSPORTER"/>
    <property type="match status" value="1"/>
</dbReference>
<comment type="subcellular location">
    <subcellularLocation>
        <location evidence="1">Cell membrane</location>
        <topology evidence="1">Multi-pass membrane protein</topology>
    </subcellularLocation>
</comment>